<accession>A0A6J5LRR5</accession>
<proteinExistence type="predicted"/>
<gene>
    <name evidence="1" type="ORF">UFOVP303_1</name>
</gene>
<sequence length="52" mass="5505">HYGLGALQAYTNGKRVVQASAKQLLLKSLTVSAKFDSGSGAPFHTFIQTAKP</sequence>
<organism evidence="1">
    <name type="scientific">uncultured Caudovirales phage</name>
    <dbReference type="NCBI Taxonomy" id="2100421"/>
    <lineage>
        <taxon>Viruses</taxon>
        <taxon>Duplodnaviria</taxon>
        <taxon>Heunggongvirae</taxon>
        <taxon>Uroviricota</taxon>
        <taxon>Caudoviricetes</taxon>
        <taxon>Peduoviridae</taxon>
        <taxon>Maltschvirus</taxon>
        <taxon>Maltschvirus maltsch</taxon>
    </lineage>
</organism>
<name>A0A6J5LRR5_9CAUD</name>
<feature type="non-terminal residue" evidence="1">
    <location>
        <position position="1"/>
    </location>
</feature>
<evidence type="ECO:0000313" key="1">
    <source>
        <dbReference type="EMBL" id="CAB4135883.1"/>
    </source>
</evidence>
<dbReference type="EMBL" id="LR796315">
    <property type="protein sequence ID" value="CAB4135883.1"/>
    <property type="molecule type" value="Genomic_DNA"/>
</dbReference>
<reference evidence="1" key="1">
    <citation type="submission" date="2020-04" db="EMBL/GenBank/DDBJ databases">
        <authorList>
            <person name="Chiriac C."/>
            <person name="Salcher M."/>
            <person name="Ghai R."/>
            <person name="Kavagutti S V."/>
        </authorList>
    </citation>
    <scope>NUCLEOTIDE SEQUENCE</scope>
</reference>
<protein>
    <submittedName>
        <fullName evidence="1">Uncharacterized protein</fullName>
    </submittedName>
</protein>